<evidence type="ECO:0000259" key="1">
    <source>
        <dbReference type="Pfam" id="PF09361"/>
    </source>
</evidence>
<dbReference type="RefSeq" id="WP_116603826.1">
    <property type="nucleotide sequence ID" value="NZ_JAVDXT010000002.1"/>
</dbReference>
<organism evidence="2 3">
    <name type="scientific">Rhodoferax ferrireducens</name>
    <dbReference type="NCBI Taxonomy" id="192843"/>
    <lineage>
        <taxon>Bacteria</taxon>
        <taxon>Pseudomonadati</taxon>
        <taxon>Pseudomonadota</taxon>
        <taxon>Betaproteobacteria</taxon>
        <taxon>Burkholderiales</taxon>
        <taxon>Comamonadaceae</taxon>
        <taxon>Rhodoferax</taxon>
    </lineage>
</organism>
<name>A0ABU2C829_9BURK</name>
<proteinExistence type="predicted"/>
<dbReference type="Proteomes" id="UP001180487">
    <property type="component" value="Unassembled WGS sequence"/>
</dbReference>
<comment type="caution">
    <text evidence="2">The sequence shown here is derived from an EMBL/GenBank/DDBJ whole genome shotgun (WGS) entry which is preliminary data.</text>
</comment>
<gene>
    <name evidence="2" type="ORF">J2X19_002169</name>
</gene>
<feature type="domain" description="Phasin" evidence="1">
    <location>
        <begin position="25"/>
        <end position="112"/>
    </location>
</feature>
<dbReference type="EMBL" id="JAVDXT010000002">
    <property type="protein sequence ID" value="MDR7377490.1"/>
    <property type="molecule type" value="Genomic_DNA"/>
</dbReference>
<dbReference type="InterPro" id="IPR018968">
    <property type="entry name" value="Phasin"/>
</dbReference>
<sequence>MTVKTRSSATAPATPLSAAPWNYWTEVSRWQMAMATKNACALFRGMEAVRTVQQQMAHQTLTQHEAAAEQLQASCAPADLLSIQSALLRSDLQGALHYWQQLGGAVLQAQLAMLDGSKNVLGPTVEDPFKPILQAWQNAIPHPFDDPAHPTSIH</sequence>
<accession>A0ABU2C829</accession>
<reference evidence="2 3" key="1">
    <citation type="submission" date="2023-07" db="EMBL/GenBank/DDBJ databases">
        <title>Sorghum-associated microbial communities from plants grown in Nebraska, USA.</title>
        <authorList>
            <person name="Schachtman D."/>
        </authorList>
    </citation>
    <scope>NUCLEOTIDE SEQUENCE [LARGE SCALE GENOMIC DNA]</scope>
    <source>
        <strain evidence="2 3">BE313</strain>
    </source>
</reference>
<evidence type="ECO:0000313" key="2">
    <source>
        <dbReference type="EMBL" id="MDR7377490.1"/>
    </source>
</evidence>
<evidence type="ECO:0000313" key="3">
    <source>
        <dbReference type="Proteomes" id="UP001180487"/>
    </source>
</evidence>
<keyword evidence="3" id="KW-1185">Reference proteome</keyword>
<dbReference type="Pfam" id="PF09361">
    <property type="entry name" value="Phasin_2"/>
    <property type="match status" value="1"/>
</dbReference>
<protein>
    <recommendedName>
        <fullName evidence="1">Phasin domain-containing protein</fullName>
    </recommendedName>
</protein>